<evidence type="ECO:0000256" key="5">
    <source>
        <dbReference type="ARBA" id="ARBA00022643"/>
    </source>
</evidence>
<evidence type="ECO:0000256" key="6">
    <source>
        <dbReference type="ARBA" id="ARBA00022723"/>
    </source>
</evidence>
<name>A0ABW8TA54_9CLOT</name>
<keyword evidence="4" id="KW-0285">Flavoprotein</keyword>
<evidence type="ECO:0000256" key="1">
    <source>
        <dbReference type="ARBA" id="ARBA00001917"/>
    </source>
</evidence>
<evidence type="ECO:0000256" key="9">
    <source>
        <dbReference type="ARBA" id="ARBA00023014"/>
    </source>
</evidence>
<gene>
    <name evidence="12" type="ORF">ACJDT4_00100</name>
</gene>
<comment type="caution">
    <text evidence="12">The sequence shown here is derived from an EMBL/GenBank/DDBJ whole genome shotgun (WGS) entry which is preliminary data.</text>
</comment>
<keyword evidence="6" id="KW-0479">Metal-binding</keyword>
<evidence type="ECO:0000313" key="13">
    <source>
        <dbReference type="Proteomes" id="UP001623592"/>
    </source>
</evidence>
<evidence type="ECO:0000313" key="12">
    <source>
        <dbReference type="EMBL" id="MFL0248805.1"/>
    </source>
</evidence>
<keyword evidence="5" id="KW-0288">FMN</keyword>
<evidence type="ECO:0000256" key="2">
    <source>
        <dbReference type="ARBA" id="ARBA00001966"/>
    </source>
</evidence>
<dbReference type="PRINTS" id="PR00469">
    <property type="entry name" value="PNDRDTASEII"/>
</dbReference>
<organism evidence="12 13">
    <name type="scientific">Clostridium neuense</name>
    <dbReference type="NCBI Taxonomy" id="1728934"/>
    <lineage>
        <taxon>Bacteria</taxon>
        <taxon>Bacillati</taxon>
        <taxon>Bacillota</taxon>
        <taxon>Clostridia</taxon>
        <taxon>Eubacteriales</taxon>
        <taxon>Clostridiaceae</taxon>
        <taxon>Clostridium</taxon>
    </lineage>
</organism>
<evidence type="ECO:0000256" key="8">
    <source>
        <dbReference type="ARBA" id="ARBA00023004"/>
    </source>
</evidence>
<dbReference type="Gene3D" id="3.50.50.60">
    <property type="entry name" value="FAD/NAD(P)-binding domain"/>
    <property type="match status" value="1"/>
</dbReference>
<dbReference type="PANTHER" id="PTHR42917">
    <property type="entry name" value="2,4-DIENOYL-COA REDUCTASE"/>
    <property type="match status" value="1"/>
</dbReference>
<dbReference type="Pfam" id="PF07992">
    <property type="entry name" value="Pyr_redox_2"/>
    <property type="match status" value="1"/>
</dbReference>
<dbReference type="CDD" id="cd02803">
    <property type="entry name" value="OYE_like_FMN_family"/>
    <property type="match status" value="1"/>
</dbReference>
<dbReference type="PRINTS" id="PR00368">
    <property type="entry name" value="FADPNR"/>
</dbReference>
<evidence type="ECO:0000256" key="4">
    <source>
        <dbReference type="ARBA" id="ARBA00022630"/>
    </source>
</evidence>
<dbReference type="Gene3D" id="3.20.20.70">
    <property type="entry name" value="Aldolase class I"/>
    <property type="match status" value="1"/>
</dbReference>
<keyword evidence="13" id="KW-1185">Reference proteome</keyword>
<dbReference type="InterPro" id="IPR023753">
    <property type="entry name" value="FAD/NAD-binding_dom"/>
</dbReference>
<feature type="domain" description="NADH:flavin oxidoreductase/NADH oxidase N-terminal" evidence="10">
    <location>
        <begin position="7"/>
        <end position="319"/>
    </location>
</feature>
<evidence type="ECO:0000259" key="10">
    <source>
        <dbReference type="Pfam" id="PF00724"/>
    </source>
</evidence>
<evidence type="ECO:0000256" key="7">
    <source>
        <dbReference type="ARBA" id="ARBA00023002"/>
    </source>
</evidence>
<keyword evidence="8" id="KW-0408">Iron</keyword>
<accession>A0ABW8TA54</accession>
<keyword evidence="7" id="KW-0560">Oxidoreductase</keyword>
<dbReference type="PANTHER" id="PTHR42917:SF2">
    <property type="entry name" value="2,4-DIENOYL-COA REDUCTASE [(2E)-ENOYL-COA-PRODUCING]"/>
    <property type="match status" value="1"/>
</dbReference>
<feature type="domain" description="FAD/NAD(P)-binding" evidence="11">
    <location>
        <begin position="366"/>
        <end position="595"/>
    </location>
</feature>
<proteinExistence type="inferred from homology"/>
<keyword evidence="9" id="KW-0411">Iron-sulfur</keyword>
<reference evidence="12 13" key="1">
    <citation type="submission" date="2024-11" db="EMBL/GenBank/DDBJ databases">
        <authorList>
            <person name="Heng Y.C."/>
            <person name="Lim A.C.H."/>
            <person name="Lee J.K.Y."/>
            <person name="Kittelmann S."/>
        </authorList>
    </citation>
    <scope>NUCLEOTIDE SEQUENCE [LARGE SCALE GENOMIC DNA]</scope>
    <source>
        <strain evidence="12 13">WILCCON 0114</strain>
    </source>
</reference>
<dbReference type="InterPro" id="IPR001155">
    <property type="entry name" value="OxRdtase_FMN_N"/>
</dbReference>
<dbReference type="InterPro" id="IPR036188">
    <property type="entry name" value="FAD/NAD-bd_sf"/>
</dbReference>
<dbReference type="EMBL" id="JBJIAA010000001">
    <property type="protein sequence ID" value="MFL0248805.1"/>
    <property type="molecule type" value="Genomic_DNA"/>
</dbReference>
<dbReference type="SUPFAM" id="SSF51905">
    <property type="entry name" value="FAD/NAD(P)-binding domain"/>
    <property type="match status" value="1"/>
</dbReference>
<dbReference type="Gene3D" id="3.40.50.720">
    <property type="entry name" value="NAD(P)-binding Rossmann-like Domain"/>
    <property type="match status" value="1"/>
</dbReference>
<comment type="cofactor">
    <cofactor evidence="2">
        <name>[4Fe-4S] cluster</name>
        <dbReference type="ChEBI" id="CHEBI:49883"/>
    </cofactor>
</comment>
<dbReference type="Pfam" id="PF00724">
    <property type="entry name" value="Oxidored_FMN"/>
    <property type="match status" value="1"/>
</dbReference>
<sequence length="630" mass="68949">MDKNSNIFKSIKIGNFTAKNRIEVSPAGSFLCSKDGGNNAEFLAYTRSLARSGAGIVTLGVSSIDEEISGAPITSVGSPLCIADLADIAEIIHTYGALASIELVSGKYMLMPPEVVATESSKEEVKHLIELFANAAERCMIAGFDMIMLHGAHGNVPAMFFSKKYNHRTDEYGGSFENRCRFGTELLEAIRKKVGNKIAIEYRISAEELLEGNSEIEETLEYAKKIQDKVDMMHVSRGLLSENSLLPYLFQPTYFPRAMNLEAAKRFKRELNIPVSVVGSFDLETAEKAVSKGDVDVVAMIRNILADTNCVSNAYKGKSEETRPCVRCNTCINRTHTQFLHLRCAVNPLIGREIQFPKIIEEVRKKKVVIIGGGPSSLEAARVLAKKGHKVVIFEKNNELGGALRMASTAAFKKDMKKYLDWSIRTVMNNPKIEVKLNTAATRENVISEKPDAVLIGVGAKPIIPKFALSGTEKLAWVGDVELKRVKVGQNIVIVGAGFTGLEAALSLSREGKKVKVIDMLPEERIGADGIQISMLALKELLKKEGVTFTCEVKLADVTEEGAVVENKFGKKEVIPCDTVILSLGVRADKEQVELFKDIVEETYAIGDCNAKGGTLWNATRTGFDAAMEI</sequence>
<dbReference type="InterPro" id="IPR013785">
    <property type="entry name" value="Aldolase_TIM"/>
</dbReference>
<evidence type="ECO:0000256" key="3">
    <source>
        <dbReference type="ARBA" id="ARBA00011048"/>
    </source>
</evidence>
<comment type="cofactor">
    <cofactor evidence="1">
        <name>FMN</name>
        <dbReference type="ChEBI" id="CHEBI:58210"/>
    </cofactor>
</comment>
<protein>
    <submittedName>
        <fullName evidence="12">FAD-dependent oxidoreductase</fullName>
    </submittedName>
</protein>
<evidence type="ECO:0000259" key="11">
    <source>
        <dbReference type="Pfam" id="PF07992"/>
    </source>
</evidence>
<comment type="similarity">
    <text evidence="3">In the N-terminal section; belongs to the NADH:flavin oxidoreductase/NADH oxidase family.</text>
</comment>
<dbReference type="Proteomes" id="UP001623592">
    <property type="component" value="Unassembled WGS sequence"/>
</dbReference>
<dbReference type="RefSeq" id="WP_406785486.1">
    <property type="nucleotide sequence ID" value="NZ_JBJIAA010000001.1"/>
</dbReference>
<dbReference type="InterPro" id="IPR051793">
    <property type="entry name" value="NADH:flavin_oxidoreductase"/>
</dbReference>
<dbReference type="SUPFAM" id="SSF51395">
    <property type="entry name" value="FMN-linked oxidoreductases"/>
    <property type="match status" value="1"/>
</dbReference>